<evidence type="ECO:0000313" key="2">
    <source>
        <dbReference type="Proteomes" id="UP001243846"/>
    </source>
</evidence>
<organism evidence="1 2">
    <name type="scientific">Paracoccus cavernae</name>
    <dbReference type="NCBI Taxonomy" id="1571207"/>
    <lineage>
        <taxon>Bacteria</taxon>
        <taxon>Pseudomonadati</taxon>
        <taxon>Pseudomonadota</taxon>
        <taxon>Alphaproteobacteria</taxon>
        <taxon>Rhodobacterales</taxon>
        <taxon>Paracoccaceae</taxon>
        <taxon>Paracoccus</taxon>
    </lineage>
</organism>
<evidence type="ECO:0000313" key="1">
    <source>
        <dbReference type="EMBL" id="MDN3713618.1"/>
    </source>
</evidence>
<gene>
    <name evidence="1" type="ORF">QWZ10_21080</name>
</gene>
<dbReference type="EMBL" id="JAUFRC010000002">
    <property type="protein sequence ID" value="MDN3713618.1"/>
    <property type="molecule type" value="Genomic_DNA"/>
</dbReference>
<reference evidence="2" key="1">
    <citation type="journal article" date="2019" name="Int. J. Syst. Evol. Microbiol.">
        <title>The Global Catalogue of Microorganisms (GCM) 10K type strain sequencing project: providing services to taxonomists for standard genome sequencing and annotation.</title>
        <authorList>
            <consortium name="The Broad Institute Genomics Platform"/>
            <consortium name="The Broad Institute Genome Sequencing Center for Infectious Disease"/>
            <person name="Wu L."/>
            <person name="Ma J."/>
        </authorList>
    </citation>
    <scope>NUCLEOTIDE SEQUENCE [LARGE SCALE GENOMIC DNA]</scope>
    <source>
        <strain evidence="2">CECT 8482</strain>
    </source>
</reference>
<protein>
    <recommendedName>
        <fullName evidence="3">GAF domain-containing protein</fullName>
    </recommendedName>
</protein>
<evidence type="ECO:0008006" key="3">
    <source>
        <dbReference type="Google" id="ProtNLM"/>
    </source>
</evidence>
<dbReference type="Proteomes" id="UP001243846">
    <property type="component" value="Unassembled WGS sequence"/>
</dbReference>
<comment type="caution">
    <text evidence="1">The sequence shown here is derived from an EMBL/GenBank/DDBJ whole genome shotgun (WGS) entry which is preliminary data.</text>
</comment>
<name>A0ABT8DCI0_9RHOB</name>
<keyword evidence="2" id="KW-1185">Reference proteome</keyword>
<proteinExistence type="predicted"/>
<accession>A0ABT8DCI0</accession>
<sequence length="197" mass="21698">MPNDLEPRANDANPYDRAQVAQLLAGADAAVNLFAYLREGLARDADCGLLTALVYDFDDMTSCRVFSEDRAAYPVGNFKALVPGPYFERVVKPRQHWASVDLAGVAELFFDWEKIRDLGYESSLNIPAVVNDTLIGTVNLLAVRGTYQPAKVEAALRWQPIINLCFLLLNQPAGRAASFHADVTDLPKGKVETLRSV</sequence>